<dbReference type="RefSeq" id="XP_040751694.1">
    <property type="nucleotide sequence ID" value="XM_040892754.1"/>
</dbReference>
<dbReference type="GO" id="GO:0015087">
    <property type="term" value="F:cobalt ion transmembrane transporter activity"/>
    <property type="evidence" value="ECO:0007669"/>
    <property type="project" value="TreeGrafter"/>
</dbReference>
<comment type="caution">
    <text evidence="8">The sequence shown here is derived from an EMBL/GenBank/DDBJ whole genome shotgun (WGS) entry which is preliminary data.</text>
</comment>
<evidence type="ECO:0000313" key="9">
    <source>
        <dbReference type="Proteomes" id="UP000244073"/>
    </source>
</evidence>
<gene>
    <name evidence="8" type="ORF">P175DRAFT_0278006</name>
</gene>
<evidence type="ECO:0000256" key="4">
    <source>
        <dbReference type="ARBA" id="ARBA00023136"/>
    </source>
</evidence>
<evidence type="ECO:0000256" key="3">
    <source>
        <dbReference type="ARBA" id="ARBA00022989"/>
    </source>
</evidence>
<dbReference type="EMBL" id="MSFN02000005">
    <property type="protein sequence ID" value="PTU20302.1"/>
    <property type="molecule type" value="Genomic_DNA"/>
</dbReference>
<comment type="subcellular location">
    <subcellularLocation>
        <location evidence="1">Cell membrane</location>
        <topology evidence="1">Multi-pass membrane protein</topology>
    </subcellularLocation>
</comment>
<organism evidence="8 9">
    <name type="scientific">Aspergillus ochraceoroseus IBT 24754</name>
    <dbReference type="NCBI Taxonomy" id="1392256"/>
    <lineage>
        <taxon>Eukaryota</taxon>
        <taxon>Fungi</taxon>
        <taxon>Dikarya</taxon>
        <taxon>Ascomycota</taxon>
        <taxon>Pezizomycotina</taxon>
        <taxon>Eurotiomycetes</taxon>
        <taxon>Eurotiomycetidae</taxon>
        <taxon>Eurotiales</taxon>
        <taxon>Aspergillaceae</taxon>
        <taxon>Aspergillus</taxon>
        <taxon>Aspergillus subgen. Nidulantes</taxon>
    </lineage>
</organism>
<proteinExistence type="predicted"/>
<dbReference type="Pfam" id="PF01544">
    <property type="entry name" value="CorA"/>
    <property type="match status" value="1"/>
</dbReference>
<feature type="transmembrane region" description="Helical" evidence="7">
    <location>
        <begin position="498"/>
        <end position="519"/>
    </location>
</feature>
<dbReference type="GeneID" id="63809636"/>
<keyword evidence="3 7" id="KW-1133">Transmembrane helix</keyword>
<evidence type="ECO:0008006" key="10">
    <source>
        <dbReference type="Google" id="ProtNLM"/>
    </source>
</evidence>
<keyword evidence="5" id="KW-0175">Coiled coil</keyword>
<sequence>MYILLTGNAAYLSWPVYVSAMTDRHGLSQVQDTEDTFGLYRESTKGTAPKREPSGDADTVDIDDSPASYVYRSLSERREYSNQEPKSKVDLDGLMRELKAGTSSIGALVVDASTLIDHFIPSDFDVTVKEKAYGALYGILEKCGQLDRSQSDVFYIYQVSSELGKALLISECIREGVHGHKSDLFLLNSFVEACILLVLALTQFNKRIPAQEKVLEYTNAHIDGHDRTRRITRQSNFIQASRFSSDSDPETENIARARGRKRTDVRTRTGRASRPSSPFNSESETHSSESSNISINREDILRPFEKFTSRLSKAKEEVLQGFESRNPLNLAAYSTVNSSGIIASIITSIIHGDCDLTLPLGPENAYLSSMFTTSASGGSNSVIQLDLGALYQDYCSKLRLIVRERPARNLLDDLDLAEEELDSIIKTSETQQEVIKEFLRQSFQRQPTQNAWVGELNSAYKILDNKIGVYEDLKVQIDKLRRQITLQLELKEDTNSKAIMIFTIVTVIFLPLSFVTGYLGMNTVDIRDMDFGQWVYWASAVPLTILVVTFCMTLAYQGHKIQEYVCRF</sequence>
<evidence type="ECO:0000313" key="8">
    <source>
        <dbReference type="EMBL" id="PTU20302.1"/>
    </source>
</evidence>
<protein>
    <recommendedName>
        <fullName evidence="10">Magnesium transporter</fullName>
    </recommendedName>
</protein>
<dbReference type="OrthoDB" id="5430750at2759"/>
<dbReference type="AlphaFoldDB" id="A0A2T5LVJ2"/>
<evidence type="ECO:0000256" key="5">
    <source>
        <dbReference type="SAM" id="Coils"/>
    </source>
</evidence>
<feature type="coiled-coil region" evidence="5">
    <location>
        <begin position="463"/>
        <end position="490"/>
    </location>
</feature>
<reference evidence="8 9" key="1">
    <citation type="journal article" date="2018" name="Proc. Natl. Acad. Sci. U.S.A.">
        <title>Linking secondary metabolites to gene clusters through genome sequencing of six diverse Aspergillus species.</title>
        <authorList>
            <person name="Kaerboelling I."/>
            <person name="Vesth T.C."/>
            <person name="Frisvad J.C."/>
            <person name="Nybo J.L."/>
            <person name="Theobald S."/>
            <person name="Kuo A."/>
            <person name="Bowyer P."/>
            <person name="Matsuda Y."/>
            <person name="Mondo S."/>
            <person name="Lyhne E.K."/>
            <person name="Kogle M.E."/>
            <person name="Clum A."/>
            <person name="Lipzen A."/>
            <person name="Salamov A."/>
            <person name="Ngan C.Y."/>
            <person name="Daum C."/>
            <person name="Chiniquy J."/>
            <person name="Barry K."/>
            <person name="LaButti K."/>
            <person name="Haridas S."/>
            <person name="Simmons B.A."/>
            <person name="Magnuson J.K."/>
            <person name="Mortensen U.H."/>
            <person name="Larsen T.O."/>
            <person name="Grigoriev I.V."/>
            <person name="Baker S.E."/>
            <person name="Andersen M.R."/>
        </authorList>
    </citation>
    <scope>NUCLEOTIDE SEQUENCE [LARGE SCALE GENOMIC DNA]</scope>
    <source>
        <strain evidence="8 9">IBT 24754</strain>
    </source>
</reference>
<keyword evidence="4 7" id="KW-0472">Membrane</keyword>
<dbReference type="Gene3D" id="1.20.58.340">
    <property type="entry name" value="Magnesium transport protein CorA, transmembrane region"/>
    <property type="match status" value="1"/>
</dbReference>
<dbReference type="GO" id="GO:0015095">
    <property type="term" value="F:magnesium ion transmembrane transporter activity"/>
    <property type="evidence" value="ECO:0007669"/>
    <property type="project" value="TreeGrafter"/>
</dbReference>
<dbReference type="SUPFAM" id="SSF144083">
    <property type="entry name" value="Magnesium transport protein CorA, transmembrane region"/>
    <property type="match status" value="1"/>
</dbReference>
<feature type="region of interest" description="Disordered" evidence="6">
    <location>
        <begin position="240"/>
        <end position="294"/>
    </location>
</feature>
<dbReference type="VEuPathDB" id="FungiDB:P175DRAFT_0278006"/>
<dbReference type="PANTHER" id="PTHR46494:SF1">
    <property type="entry name" value="CORA FAMILY METAL ION TRANSPORTER (EUROFUNG)"/>
    <property type="match status" value="1"/>
</dbReference>
<dbReference type="GO" id="GO:0000287">
    <property type="term" value="F:magnesium ion binding"/>
    <property type="evidence" value="ECO:0007669"/>
    <property type="project" value="TreeGrafter"/>
</dbReference>
<evidence type="ECO:0000256" key="2">
    <source>
        <dbReference type="ARBA" id="ARBA00022692"/>
    </source>
</evidence>
<dbReference type="InterPro" id="IPR045863">
    <property type="entry name" value="CorA_TM1_TM2"/>
</dbReference>
<name>A0A2T5LVJ2_9EURO</name>
<dbReference type="Proteomes" id="UP000244073">
    <property type="component" value="Unassembled WGS sequence"/>
</dbReference>
<evidence type="ECO:0000256" key="1">
    <source>
        <dbReference type="ARBA" id="ARBA00004651"/>
    </source>
</evidence>
<feature type="transmembrane region" description="Helical" evidence="7">
    <location>
        <begin position="534"/>
        <end position="556"/>
    </location>
</feature>
<dbReference type="PANTHER" id="PTHR46494">
    <property type="entry name" value="CORA FAMILY METAL ION TRANSPORTER (EUROFUNG)"/>
    <property type="match status" value="1"/>
</dbReference>
<evidence type="ECO:0000256" key="6">
    <source>
        <dbReference type="SAM" id="MobiDB-lite"/>
    </source>
</evidence>
<dbReference type="GO" id="GO:0050897">
    <property type="term" value="F:cobalt ion binding"/>
    <property type="evidence" value="ECO:0007669"/>
    <property type="project" value="TreeGrafter"/>
</dbReference>
<accession>A0A2T5LVJ2</accession>
<evidence type="ECO:0000256" key="7">
    <source>
        <dbReference type="SAM" id="Phobius"/>
    </source>
</evidence>
<keyword evidence="2 7" id="KW-0812">Transmembrane</keyword>
<dbReference type="GO" id="GO:0005886">
    <property type="term" value="C:plasma membrane"/>
    <property type="evidence" value="ECO:0007669"/>
    <property type="project" value="UniProtKB-SubCell"/>
</dbReference>
<dbReference type="InterPro" id="IPR002523">
    <property type="entry name" value="MgTranspt_CorA/ZnTranspt_ZntB"/>
</dbReference>